<dbReference type="AlphaFoldDB" id="O96089"/>
<proteinExistence type="evidence at transcript level"/>
<dbReference type="OrthoDB" id="6486968at2759"/>
<evidence type="ECO:0000256" key="9">
    <source>
        <dbReference type="RuleBase" id="RU363034"/>
    </source>
</evidence>
<evidence type="ECO:0000256" key="4">
    <source>
        <dbReference type="ARBA" id="ARBA00022729"/>
    </source>
</evidence>
<evidence type="ECO:0000256" key="6">
    <source>
        <dbReference type="ARBA" id="ARBA00022825"/>
    </source>
</evidence>
<dbReference type="InterPro" id="IPR033116">
    <property type="entry name" value="TRYPSIN_SER"/>
</dbReference>
<evidence type="ECO:0000256" key="1">
    <source>
        <dbReference type="ARBA" id="ARBA00004613"/>
    </source>
</evidence>
<keyword evidence="8" id="KW-1015">Disulfide bond</keyword>
<dbReference type="GO" id="GO:0005576">
    <property type="term" value="C:extracellular region"/>
    <property type="evidence" value="ECO:0007669"/>
    <property type="project" value="UniProtKB-SubCell"/>
</dbReference>
<keyword evidence="5 9" id="KW-0378">Hydrolase</keyword>
<evidence type="ECO:0000259" key="10">
    <source>
        <dbReference type="PROSITE" id="PS50240"/>
    </source>
</evidence>
<dbReference type="VEuPathDB" id="VectorBase:HLOH_043237"/>
<evidence type="ECO:0000256" key="8">
    <source>
        <dbReference type="ARBA" id="ARBA00023157"/>
    </source>
</evidence>
<dbReference type="InterPro" id="IPR001314">
    <property type="entry name" value="Peptidase_S1A"/>
</dbReference>
<comment type="subcellular location">
    <subcellularLocation>
        <location evidence="1">Secreted</location>
    </subcellularLocation>
</comment>
<dbReference type="PRINTS" id="PR00722">
    <property type="entry name" value="CHYMOTRYPSIN"/>
</dbReference>
<dbReference type="InterPro" id="IPR043504">
    <property type="entry name" value="Peptidase_S1_PA_chymotrypsin"/>
</dbReference>
<dbReference type="GO" id="GO:0004252">
    <property type="term" value="F:serine-type endopeptidase activity"/>
    <property type="evidence" value="ECO:0007669"/>
    <property type="project" value="InterPro"/>
</dbReference>
<keyword evidence="4" id="KW-0732">Signal</keyword>
<name>O96089_HAELO</name>
<keyword evidence="2" id="KW-0964">Secreted</keyword>
<dbReference type="InterPro" id="IPR009003">
    <property type="entry name" value="Peptidase_S1_PA"/>
</dbReference>
<evidence type="ECO:0000256" key="7">
    <source>
        <dbReference type="ARBA" id="ARBA00023145"/>
    </source>
</evidence>
<evidence type="ECO:0000256" key="2">
    <source>
        <dbReference type="ARBA" id="ARBA00022525"/>
    </source>
</evidence>
<reference evidence="11" key="1">
    <citation type="submission" date="1998-11" db="EMBL/GenBank/DDBJ databases">
        <title>Haemaphysalis longicornis tick serine proteinase gene 2.</title>
        <authorList>
            <person name="Mulenga A."/>
            <person name="Sugimoto C."/>
            <person name="Ingram G."/>
            <person name="Ohashi K."/>
            <person name="Onuma M."/>
        </authorList>
    </citation>
    <scope>NUCLEOTIDE SEQUENCE</scope>
    <source>
        <tissue evidence="11">Midguts</tissue>
    </source>
</reference>
<dbReference type="PANTHER" id="PTHR24250">
    <property type="entry name" value="CHYMOTRYPSIN-RELATED"/>
    <property type="match status" value="1"/>
</dbReference>
<accession>O96089</accession>
<keyword evidence="7" id="KW-0865">Zymogen</keyword>
<dbReference type="SUPFAM" id="SSF50494">
    <property type="entry name" value="Trypsin-like serine proteases"/>
    <property type="match status" value="1"/>
</dbReference>
<sequence length="284" mass="31280">MRCSLPPRYCAVRLPWARAAHPSAARRPFNPMLDPEDRIYGGQLAVPGSRPWQAGIYTHRYSHFCGGALINDRYVLTAAHCVWSKLSTSVRVHLGSYARRAVDNTEVVYKVEEVCAHPRYKPSGSALKNTDIAILKLQKSVEFAPTISPVCLPKHNEELPAESLLYVTGWGSTDAGRVIQKSHELKQALTKELPRANCSSAIPEVMCGSHEYGSSCFGDSGGPVVHQRNGTWTLFGLVSGGPWVCGDADEYPSSSPRFPTLWTLYSALHGPEHAKERIRKSATH</sequence>
<keyword evidence="6 9" id="KW-0720">Serine protease</keyword>
<dbReference type="SMART" id="SM00020">
    <property type="entry name" value="Tryp_SPc"/>
    <property type="match status" value="1"/>
</dbReference>
<feature type="domain" description="Peptidase S1" evidence="10">
    <location>
        <begin position="39"/>
        <end position="283"/>
    </location>
</feature>
<evidence type="ECO:0000256" key="3">
    <source>
        <dbReference type="ARBA" id="ARBA00022670"/>
    </source>
</evidence>
<dbReference type="InterPro" id="IPR001254">
    <property type="entry name" value="Trypsin_dom"/>
</dbReference>
<dbReference type="PROSITE" id="PS50240">
    <property type="entry name" value="TRYPSIN_DOM"/>
    <property type="match status" value="1"/>
</dbReference>
<evidence type="ECO:0000256" key="5">
    <source>
        <dbReference type="ARBA" id="ARBA00022801"/>
    </source>
</evidence>
<dbReference type="FunFam" id="2.40.10.10:FF:000146">
    <property type="entry name" value="Serine protease 53"/>
    <property type="match status" value="1"/>
</dbReference>
<dbReference type="EMBL" id="AB020544">
    <property type="protein sequence ID" value="BAA34806.1"/>
    <property type="molecule type" value="mRNA"/>
</dbReference>
<dbReference type="PROSITE" id="PS00134">
    <property type="entry name" value="TRYPSIN_HIS"/>
    <property type="match status" value="1"/>
</dbReference>
<dbReference type="GO" id="GO:0006508">
    <property type="term" value="P:proteolysis"/>
    <property type="evidence" value="ECO:0007669"/>
    <property type="project" value="UniProtKB-KW"/>
</dbReference>
<organism evidence="11">
    <name type="scientific">Haemaphysalis longicornis</name>
    <name type="common">Bush tick</name>
    <dbReference type="NCBI Taxonomy" id="44386"/>
    <lineage>
        <taxon>Eukaryota</taxon>
        <taxon>Metazoa</taxon>
        <taxon>Ecdysozoa</taxon>
        <taxon>Arthropoda</taxon>
        <taxon>Chelicerata</taxon>
        <taxon>Arachnida</taxon>
        <taxon>Acari</taxon>
        <taxon>Parasitiformes</taxon>
        <taxon>Ixodida</taxon>
        <taxon>Ixodoidea</taxon>
        <taxon>Ixodidae</taxon>
        <taxon>Haemaphysalinae</taxon>
        <taxon>Haemaphysalis</taxon>
    </lineage>
</organism>
<dbReference type="Pfam" id="PF00089">
    <property type="entry name" value="Trypsin"/>
    <property type="match status" value="1"/>
</dbReference>
<dbReference type="PANTHER" id="PTHR24250:SF27">
    <property type="entry name" value="ELASTASE 2 LIKE"/>
    <property type="match status" value="1"/>
</dbReference>
<protein>
    <submittedName>
        <fullName evidence="11">Serin proteinase 2</fullName>
    </submittedName>
</protein>
<keyword evidence="3 9" id="KW-0645">Protease</keyword>
<dbReference type="InterPro" id="IPR018114">
    <property type="entry name" value="TRYPSIN_HIS"/>
</dbReference>
<dbReference type="PROSITE" id="PS00135">
    <property type="entry name" value="TRYPSIN_SER"/>
    <property type="match status" value="1"/>
</dbReference>
<dbReference type="CDD" id="cd00190">
    <property type="entry name" value="Tryp_SPc"/>
    <property type="match status" value="1"/>
</dbReference>
<evidence type="ECO:0000313" key="11">
    <source>
        <dbReference type="EMBL" id="BAA34806.1"/>
    </source>
</evidence>
<dbReference type="Gene3D" id="2.40.10.10">
    <property type="entry name" value="Trypsin-like serine proteases"/>
    <property type="match status" value="1"/>
</dbReference>